<evidence type="ECO:0000313" key="2">
    <source>
        <dbReference type="EMBL" id="CAL1383551.1"/>
    </source>
</evidence>
<protein>
    <submittedName>
        <fullName evidence="2">Uncharacterized protein</fullName>
    </submittedName>
</protein>
<dbReference type="EMBL" id="OZ034817">
    <property type="protein sequence ID" value="CAL1383551.1"/>
    <property type="molecule type" value="Genomic_DNA"/>
</dbReference>
<dbReference type="Proteomes" id="UP001497516">
    <property type="component" value="Chromosome 4"/>
</dbReference>
<evidence type="ECO:0000313" key="3">
    <source>
        <dbReference type="Proteomes" id="UP001497516"/>
    </source>
</evidence>
<feature type="compositionally biased region" description="Basic and acidic residues" evidence="1">
    <location>
        <begin position="16"/>
        <end position="30"/>
    </location>
</feature>
<proteinExistence type="predicted"/>
<accession>A0AAV2EC59</accession>
<gene>
    <name evidence="2" type="ORF">LTRI10_LOCUS24817</name>
</gene>
<evidence type="ECO:0000256" key="1">
    <source>
        <dbReference type="SAM" id="MobiDB-lite"/>
    </source>
</evidence>
<name>A0AAV2EC59_9ROSI</name>
<reference evidence="2 3" key="1">
    <citation type="submission" date="2024-04" db="EMBL/GenBank/DDBJ databases">
        <authorList>
            <person name="Fracassetti M."/>
        </authorList>
    </citation>
    <scope>NUCLEOTIDE SEQUENCE [LARGE SCALE GENOMIC DNA]</scope>
</reference>
<dbReference type="AlphaFoldDB" id="A0AAV2EC59"/>
<organism evidence="2 3">
    <name type="scientific">Linum trigynum</name>
    <dbReference type="NCBI Taxonomy" id="586398"/>
    <lineage>
        <taxon>Eukaryota</taxon>
        <taxon>Viridiplantae</taxon>
        <taxon>Streptophyta</taxon>
        <taxon>Embryophyta</taxon>
        <taxon>Tracheophyta</taxon>
        <taxon>Spermatophyta</taxon>
        <taxon>Magnoliopsida</taxon>
        <taxon>eudicotyledons</taxon>
        <taxon>Gunneridae</taxon>
        <taxon>Pentapetalae</taxon>
        <taxon>rosids</taxon>
        <taxon>fabids</taxon>
        <taxon>Malpighiales</taxon>
        <taxon>Linaceae</taxon>
        <taxon>Linum</taxon>
    </lineage>
</organism>
<keyword evidence="3" id="KW-1185">Reference proteome</keyword>
<feature type="region of interest" description="Disordered" evidence="1">
    <location>
        <begin position="1"/>
        <end position="43"/>
    </location>
</feature>
<sequence length="89" mass="9868">MNRETIQSHRTLRRFTIRETNSRRPGEKDSGAVGCTGSSSTARSHHCQLHRVIVVGCTKLAAAARSRSTELYIIILPPGLDGSLRLRRV</sequence>